<reference evidence="2 4" key="1">
    <citation type="submission" date="2016-11" db="EMBL/GenBank/DDBJ databases">
        <authorList>
            <person name="Jaros S."/>
            <person name="Januszkiewicz K."/>
            <person name="Wedrychowicz H."/>
        </authorList>
    </citation>
    <scope>NUCLEOTIDE SEQUENCE [LARGE SCALE GENOMIC DNA]</scope>
    <source>
        <strain evidence="2 4">DSM 784</strain>
    </source>
</reference>
<evidence type="ECO:0000313" key="4">
    <source>
        <dbReference type="Proteomes" id="UP000183788"/>
    </source>
</evidence>
<keyword evidence="2" id="KW-0489">Methyltransferase</keyword>
<dbReference type="Pfam" id="PF08241">
    <property type="entry name" value="Methyltransf_11"/>
    <property type="match status" value="1"/>
</dbReference>
<evidence type="ECO:0000313" key="5">
    <source>
        <dbReference type="Proteomes" id="UP001326715"/>
    </source>
</evidence>
<dbReference type="EMBL" id="FPIZ01000038">
    <property type="protein sequence ID" value="SFW88955.1"/>
    <property type="molecule type" value="Genomic_DNA"/>
</dbReference>
<evidence type="ECO:0000259" key="1">
    <source>
        <dbReference type="Pfam" id="PF08241"/>
    </source>
</evidence>
<dbReference type="Proteomes" id="UP001326715">
    <property type="component" value="Chromosome"/>
</dbReference>
<evidence type="ECO:0000313" key="2">
    <source>
        <dbReference type="EMBL" id="SFW88955.1"/>
    </source>
</evidence>
<reference evidence="3 5" key="2">
    <citation type="submission" date="2023-11" db="EMBL/GenBank/DDBJ databases">
        <title>MicrobeMod: A computational toolkit for identifying prokaryotic methylation and restriction-modification with nanopore sequencing.</title>
        <authorList>
            <person name="Crits-Christoph A."/>
            <person name="Kang S.C."/>
            <person name="Lee H."/>
            <person name="Ostrov N."/>
        </authorList>
    </citation>
    <scope>NUCLEOTIDE SEQUENCE [LARGE SCALE GENOMIC DNA]</scope>
    <source>
        <strain evidence="3 5">ATCC 23090</strain>
    </source>
</reference>
<dbReference type="SUPFAM" id="SSF53335">
    <property type="entry name" value="S-adenosyl-L-methionine-dependent methyltransferases"/>
    <property type="match status" value="1"/>
</dbReference>
<dbReference type="EMBL" id="CP140154">
    <property type="protein sequence ID" value="WQG92155.1"/>
    <property type="molecule type" value="Genomic_DNA"/>
</dbReference>
<feature type="domain" description="Methyltransferase type 11" evidence="1">
    <location>
        <begin position="117"/>
        <end position="183"/>
    </location>
</feature>
<name>A0A1K1SXD5_9BACT</name>
<keyword evidence="2" id="KW-0808">Transferase</keyword>
<dbReference type="RefSeq" id="WP_072366159.1">
    <property type="nucleotide sequence ID" value="NZ_CP139972.1"/>
</dbReference>
<sequence length="242" mass="28125">MAITRKPFQGVFNIIRFNWHFYLLSLLLISAGYYFGYLIITSLVLAASMISLMISWYIYDYSDLYELNWIQANDKESLVVNIHAGFDETSLILKSKFSKANLEIIDFYNPQKHTEVSIKRARRAYPVLPQTISADTAHLPLENACADKIFVIFSAHEIRNETERTGFMKELARIIKPGGEIYITEHLRDPANFIAYNIGFVHFYSKKNWLTHFKHAALKLNQEIKITPFISTFIISRNDHSF</sequence>
<keyword evidence="5" id="KW-1185">Reference proteome</keyword>
<accession>A0A1K1SXD5</accession>
<proteinExistence type="predicted"/>
<dbReference type="GO" id="GO:0008757">
    <property type="term" value="F:S-adenosylmethionine-dependent methyltransferase activity"/>
    <property type="evidence" value="ECO:0007669"/>
    <property type="project" value="InterPro"/>
</dbReference>
<dbReference type="AlphaFoldDB" id="A0A1K1SXD5"/>
<dbReference type="Gene3D" id="3.40.50.150">
    <property type="entry name" value="Vaccinia Virus protein VP39"/>
    <property type="match status" value="1"/>
</dbReference>
<dbReference type="InterPro" id="IPR013216">
    <property type="entry name" value="Methyltransf_11"/>
</dbReference>
<dbReference type="InterPro" id="IPR029063">
    <property type="entry name" value="SAM-dependent_MTases_sf"/>
</dbReference>
<protein>
    <submittedName>
        <fullName evidence="3">Class I SAM-dependent methyltransferase</fullName>
    </submittedName>
    <submittedName>
        <fullName evidence="2">Methyltransferase domain-containing protein</fullName>
    </submittedName>
</protein>
<evidence type="ECO:0000313" key="3">
    <source>
        <dbReference type="EMBL" id="WQG92155.1"/>
    </source>
</evidence>
<dbReference type="STRING" id="1004.SAMN05661012_06343"/>
<dbReference type="Proteomes" id="UP000183788">
    <property type="component" value="Unassembled WGS sequence"/>
</dbReference>
<gene>
    <name evidence="2" type="ORF">SAMN05661012_06343</name>
    <name evidence="3" type="ORF">SR876_11625</name>
</gene>
<organism evidence="2 4">
    <name type="scientific">Chitinophaga sancti</name>
    <dbReference type="NCBI Taxonomy" id="1004"/>
    <lineage>
        <taxon>Bacteria</taxon>
        <taxon>Pseudomonadati</taxon>
        <taxon>Bacteroidota</taxon>
        <taxon>Chitinophagia</taxon>
        <taxon>Chitinophagales</taxon>
        <taxon>Chitinophagaceae</taxon>
        <taxon>Chitinophaga</taxon>
    </lineage>
</organism>
<dbReference type="OrthoDB" id="9810615at2"/>
<dbReference type="GO" id="GO:0032259">
    <property type="term" value="P:methylation"/>
    <property type="evidence" value="ECO:0007669"/>
    <property type="project" value="UniProtKB-KW"/>
</dbReference>